<name>A0A9P5NBC7_GYMJU</name>
<feature type="compositionally biased region" description="Polar residues" evidence="1">
    <location>
        <begin position="51"/>
        <end position="62"/>
    </location>
</feature>
<gene>
    <name evidence="3" type="ORF">CPB84DRAFT_1761779</name>
    <name evidence="2" type="ORF">CPB84DRAFT_1795999</name>
</gene>
<dbReference type="EMBL" id="JADNYJ010000003">
    <property type="protein sequence ID" value="KAF8912250.1"/>
    <property type="molecule type" value="Genomic_DNA"/>
</dbReference>
<reference evidence="2" key="1">
    <citation type="submission" date="2020-11" db="EMBL/GenBank/DDBJ databases">
        <authorList>
            <consortium name="DOE Joint Genome Institute"/>
            <person name="Ahrendt S."/>
            <person name="Riley R."/>
            <person name="Andreopoulos W."/>
            <person name="LaButti K."/>
            <person name="Pangilinan J."/>
            <person name="Ruiz-duenas F.J."/>
            <person name="Barrasa J.M."/>
            <person name="Sanchez-Garcia M."/>
            <person name="Camarero S."/>
            <person name="Miyauchi S."/>
            <person name="Serrano A."/>
            <person name="Linde D."/>
            <person name="Babiker R."/>
            <person name="Drula E."/>
            <person name="Ayuso-Fernandez I."/>
            <person name="Pacheco R."/>
            <person name="Padilla G."/>
            <person name="Ferreira P."/>
            <person name="Barriuso J."/>
            <person name="Kellner H."/>
            <person name="Castanera R."/>
            <person name="Alfaro M."/>
            <person name="Ramirez L."/>
            <person name="Pisabarro A.G."/>
            <person name="Kuo A."/>
            <person name="Tritt A."/>
            <person name="Lipzen A."/>
            <person name="He G."/>
            <person name="Yan M."/>
            <person name="Ng V."/>
            <person name="Cullen D."/>
            <person name="Martin F."/>
            <person name="Rosso M.-N."/>
            <person name="Henrissat B."/>
            <person name="Hibbett D."/>
            <person name="Martinez A.T."/>
            <person name="Grigoriev I.V."/>
        </authorList>
    </citation>
    <scope>NUCLEOTIDE SEQUENCE</scope>
    <source>
        <strain evidence="2">AH 44721</strain>
    </source>
</reference>
<evidence type="ECO:0000256" key="1">
    <source>
        <dbReference type="SAM" id="MobiDB-lite"/>
    </source>
</evidence>
<evidence type="ECO:0000313" key="4">
    <source>
        <dbReference type="Proteomes" id="UP000724874"/>
    </source>
</evidence>
<keyword evidence="4" id="KW-1185">Reference proteome</keyword>
<dbReference type="EMBL" id="JADNYJ010000186">
    <property type="protein sequence ID" value="KAF8876117.1"/>
    <property type="molecule type" value="Genomic_DNA"/>
</dbReference>
<evidence type="ECO:0000313" key="2">
    <source>
        <dbReference type="EMBL" id="KAF8876117.1"/>
    </source>
</evidence>
<sequence>RLRPQSRGTLKLARSIVGYVAFLAFRLLTYTKFITPPGESEIETKDKPHSHCSSITAVGTPTDTRVRRLRQRHILPKRVFLGFHASYNPKRPENDSSHLPPLGAVYLLHPEIRHPNCLQS</sequence>
<evidence type="ECO:0000313" key="3">
    <source>
        <dbReference type="EMBL" id="KAF8912250.1"/>
    </source>
</evidence>
<feature type="non-terminal residue" evidence="2">
    <location>
        <position position="120"/>
    </location>
</feature>
<dbReference type="Proteomes" id="UP000724874">
    <property type="component" value="Unassembled WGS sequence"/>
</dbReference>
<accession>A0A9P5NBC7</accession>
<organism evidence="2 4">
    <name type="scientific">Gymnopilus junonius</name>
    <name type="common">Spectacular rustgill mushroom</name>
    <name type="synonym">Gymnopilus spectabilis subsp. junonius</name>
    <dbReference type="NCBI Taxonomy" id="109634"/>
    <lineage>
        <taxon>Eukaryota</taxon>
        <taxon>Fungi</taxon>
        <taxon>Dikarya</taxon>
        <taxon>Basidiomycota</taxon>
        <taxon>Agaricomycotina</taxon>
        <taxon>Agaricomycetes</taxon>
        <taxon>Agaricomycetidae</taxon>
        <taxon>Agaricales</taxon>
        <taxon>Agaricineae</taxon>
        <taxon>Hymenogastraceae</taxon>
        <taxon>Gymnopilus</taxon>
    </lineage>
</organism>
<feature type="region of interest" description="Disordered" evidence="1">
    <location>
        <begin position="40"/>
        <end position="62"/>
    </location>
</feature>
<protein>
    <submittedName>
        <fullName evidence="2">Uncharacterized protein</fullName>
    </submittedName>
</protein>
<proteinExistence type="predicted"/>
<dbReference type="AlphaFoldDB" id="A0A9P5NBC7"/>
<comment type="caution">
    <text evidence="2">The sequence shown here is derived from an EMBL/GenBank/DDBJ whole genome shotgun (WGS) entry which is preliminary data.</text>
</comment>